<dbReference type="Pfam" id="PF13460">
    <property type="entry name" value="NAD_binding_10"/>
    <property type="match status" value="1"/>
</dbReference>
<dbReference type="GO" id="GO:0016646">
    <property type="term" value="F:oxidoreductase activity, acting on the CH-NH group of donors, NAD or NADP as acceptor"/>
    <property type="evidence" value="ECO:0007669"/>
    <property type="project" value="TreeGrafter"/>
</dbReference>
<dbReference type="EMBL" id="CP034593">
    <property type="protein sequence ID" value="AZQ78280.1"/>
    <property type="molecule type" value="Genomic_DNA"/>
</dbReference>
<reference evidence="2 3" key="1">
    <citation type="submission" date="2018-12" db="EMBL/GenBank/DDBJ databases">
        <title>Complete genome sequence of Flaviflexus sp. H23T48.</title>
        <authorList>
            <person name="Bae J.-W."/>
            <person name="Lee J.-Y."/>
        </authorList>
    </citation>
    <scope>NUCLEOTIDE SEQUENCE [LARGE SCALE GENOMIC DNA]</scope>
    <source>
        <strain evidence="2 3">H23T48</strain>
    </source>
</reference>
<evidence type="ECO:0000259" key="1">
    <source>
        <dbReference type="Pfam" id="PF13460"/>
    </source>
</evidence>
<dbReference type="InterPro" id="IPR051606">
    <property type="entry name" value="Polyketide_Oxido-like"/>
</dbReference>
<keyword evidence="3" id="KW-1185">Reference proteome</keyword>
<dbReference type="PANTHER" id="PTHR43355">
    <property type="entry name" value="FLAVIN REDUCTASE (NADPH)"/>
    <property type="match status" value="1"/>
</dbReference>
<dbReference type="AlphaFoldDB" id="A0A3S9Q0Z0"/>
<feature type="domain" description="NAD(P)-binding" evidence="1">
    <location>
        <begin position="7"/>
        <end position="187"/>
    </location>
</feature>
<dbReference type="OrthoDB" id="3174087at2"/>
<gene>
    <name evidence="2" type="ORF">EJ997_12765</name>
</gene>
<dbReference type="Gene3D" id="3.40.50.720">
    <property type="entry name" value="NAD(P)-binding Rossmann-like Domain"/>
    <property type="match status" value="1"/>
</dbReference>
<accession>A0A3S9Q0Z0</accession>
<dbReference type="PANTHER" id="PTHR43355:SF2">
    <property type="entry name" value="FLAVIN REDUCTASE (NADPH)"/>
    <property type="match status" value="1"/>
</dbReference>
<dbReference type="Proteomes" id="UP000280344">
    <property type="component" value="Chromosome"/>
</dbReference>
<dbReference type="InterPro" id="IPR016040">
    <property type="entry name" value="NAD(P)-bd_dom"/>
</dbReference>
<dbReference type="KEGG" id="flh:EJ997_12765"/>
<evidence type="ECO:0000313" key="3">
    <source>
        <dbReference type="Proteomes" id="UP000280344"/>
    </source>
</evidence>
<name>A0A3S9Q0Z0_9ACTO</name>
<protein>
    <submittedName>
        <fullName evidence="2">NADH-flavin reductase</fullName>
    </submittedName>
</protein>
<organism evidence="2 3">
    <name type="scientific">Flaviflexus ciconiae</name>
    <dbReference type="NCBI Taxonomy" id="2496867"/>
    <lineage>
        <taxon>Bacteria</taxon>
        <taxon>Bacillati</taxon>
        <taxon>Actinomycetota</taxon>
        <taxon>Actinomycetes</taxon>
        <taxon>Actinomycetales</taxon>
        <taxon>Actinomycetaceae</taxon>
        <taxon>Flaviflexus</taxon>
    </lineage>
</organism>
<evidence type="ECO:0000313" key="2">
    <source>
        <dbReference type="EMBL" id="AZQ78280.1"/>
    </source>
</evidence>
<proteinExistence type="predicted"/>
<sequence length="213" mass="22692">MKIAIIGAGGKAGSAIYRDALARNHDVTAIVRSIERARAVLGSDVVALEKDSFELTAEDLQEFDAVVNAVAFASAEGNQHVVLAQHLVSVAASGTPRLVFILGAGSLFAGSDRHHFIEDIRQAPGSDEWIAIPENQLKELHYLESVNTADWVGISPQASFIEGGATTPVVGTDEIMFASDGESHTTTGTLAVAILDELENPTRRRVRFTVGDE</sequence>
<dbReference type="SUPFAM" id="SSF51735">
    <property type="entry name" value="NAD(P)-binding Rossmann-fold domains"/>
    <property type="match status" value="1"/>
</dbReference>
<dbReference type="InterPro" id="IPR036291">
    <property type="entry name" value="NAD(P)-bd_dom_sf"/>
</dbReference>